<proteinExistence type="predicted"/>
<gene>
    <name evidence="1" type="ORF">BT62DRAFT_1013085</name>
</gene>
<reference evidence="1" key="1">
    <citation type="submission" date="2020-11" db="EMBL/GenBank/DDBJ databases">
        <title>Adaptations for nitrogen fixation in a non-lichenized fungal sporocarp promotes dispersal by wood-feeding termites.</title>
        <authorList>
            <consortium name="DOE Joint Genome Institute"/>
            <person name="Koch R.A."/>
            <person name="Yoon G."/>
            <person name="Arayal U."/>
            <person name="Lail K."/>
            <person name="Amirebrahimi M."/>
            <person name="Labutti K."/>
            <person name="Lipzen A."/>
            <person name="Riley R."/>
            <person name="Barry K."/>
            <person name="Henrissat B."/>
            <person name="Grigoriev I.V."/>
            <person name="Herr J.R."/>
            <person name="Aime M.C."/>
        </authorList>
    </citation>
    <scope>NUCLEOTIDE SEQUENCE</scope>
    <source>
        <strain evidence="1">MCA 3950</strain>
    </source>
</reference>
<evidence type="ECO:0000313" key="1">
    <source>
        <dbReference type="EMBL" id="KAG7440174.1"/>
    </source>
</evidence>
<dbReference type="Gene3D" id="2.40.70.10">
    <property type="entry name" value="Acid Proteases"/>
    <property type="match status" value="1"/>
</dbReference>
<dbReference type="GeneID" id="66100301"/>
<protein>
    <submittedName>
        <fullName evidence="1">Uncharacterized protein</fullName>
    </submittedName>
</protein>
<dbReference type="AlphaFoldDB" id="A0A9P7VHS5"/>
<dbReference type="SUPFAM" id="SSF50630">
    <property type="entry name" value="Acid proteases"/>
    <property type="match status" value="1"/>
</dbReference>
<dbReference type="Proteomes" id="UP000812287">
    <property type="component" value="Unassembled WGS sequence"/>
</dbReference>
<keyword evidence="2" id="KW-1185">Reference proteome</keyword>
<evidence type="ECO:0000313" key="2">
    <source>
        <dbReference type="Proteomes" id="UP000812287"/>
    </source>
</evidence>
<dbReference type="OrthoDB" id="2957700at2759"/>
<organism evidence="1 2">
    <name type="scientific">Guyanagaster necrorhizus</name>
    <dbReference type="NCBI Taxonomy" id="856835"/>
    <lineage>
        <taxon>Eukaryota</taxon>
        <taxon>Fungi</taxon>
        <taxon>Dikarya</taxon>
        <taxon>Basidiomycota</taxon>
        <taxon>Agaricomycotina</taxon>
        <taxon>Agaricomycetes</taxon>
        <taxon>Agaricomycetidae</taxon>
        <taxon>Agaricales</taxon>
        <taxon>Marasmiineae</taxon>
        <taxon>Physalacriaceae</taxon>
        <taxon>Guyanagaster</taxon>
    </lineage>
</organism>
<dbReference type="EMBL" id="MU250576">
    <property type="protein sequence ID" value="KAG7440174.1"/>
    <property type="molecule type" value="Genomic_DNA"/>
</dbReference>
<accession>A0A9P7VHS5</accession>
<comment type="caution">
    <text evidence="1">The sequence shown here is derived from an EMBL/GenBank/DDBJ whole genome shotgun (WGS) entry which is preliminary data.</text>
</comment>
<dbReference type="RefSeq" id="XP_043033674.1">
    <property type="nucleotide sequence ID" value="XM_043178014.1"/>
</dbReference>
<sequence>MPFPTIVSTSSSSSTKALCAGKYLATAAETGCSDPVTRALIGPSATPVIHMSLSSLKTASTILIFPVVKVLLLTYVSLYPQTGFSSTGLEAQLFYGDSRTGTYAFDPIGQDTVSPAGLRLDDQYFALINDTGAAGIFGLGFPFNSVSALHVFFYEHTSLFQRQVEVANNAKETLEHALFRASTSCFLRFLPSRAILGLSISNWIILIHLNAPMFTVTLQRNTISRGGNVGQLSIGELPAERGLARPTGAPNKKYPITWELFIDALTHLN</sequence>
<dbReference type="InterPro" id="IPR021109">
    <property type="entry name" value="Peptidase_aspartic_dom_sf"/>
</dbReference>
<name>A0A9P7VHS5_9AGAR</name>